<dbReference type="Gene3D" id="3.30.70.270">
    <property type="match status" value="1"/>
</dbReference>
<dbReference type="GO" id="GO:0052621">
    <property type="term" value="F:diguanylate cyclase activity"/>
    <property type="evidence" value="ECO:0007669"/>
    <property type="project" value="TreeGrafter"/>
</dbReference>
<dbReference type="PANTHER" id="PTHR45138">
    <property type="entry name" value="REGULATORY COMPONENTS OF SENSORY TRANSDUCTION SYSTEM"/>
    <property type="match status" value="1"/>
</dbReference>
<evidence type="ECO:0000259" key="2">
    <source>
        <dbReference type="PROSITE" id="PS50887"/>
    </source>
</evidence>
<dbReference type="InterPro" id="IPR000160">
    <property type="entry name" value="GGDEF_dom"/>
</dbReference>
<dbReference type="Proteomes" id="UP000282311">
    <property type="component" value="Unassembled WGS sequence"/>
</dbReference>
<dbReference type="SUPFAM" id="SSF55073">
    <property type="entry name" value="Nucleotide cyclase"/>
    <property type="match status" value="1"/>
</dbReference>
<keyword evidence="1" id="KW-1133">Transmembrane helix</keyword>
<dbReference type="CDD" id="cd12912">
    <property type="entry name" value="PDC2_MCP_like"/>
    <property type="match status" value="1"/>
</dbReference>
<dbReference type="Gene3D" id="6.10.340.10">
    <property type="match status" value="1"/>
</dbReference>
<proteinExistence type="predicted"/>
<gene>
    <name evidence="3" type="ORF">D7M11_18230</name>
</gene>
<evidence type="ECO:0000313" key="4">
    <source>
        <dbReference type="Proteomes" id="UP000282311"/>
    </source>
</evidence>
<feature type="domain" description="GGDEF" evidence="2">
    <location>
        <begin position="405"/>
        <end position="535"/>
    </location>
</feature>
<comment type="caution">
    <text evidence="3">The sequence shown here is derived from an EMBL/GenBank/DDBJ whole genome shotgun (WGS) entry which is preliminary data.</text>
</comment>
<evidence type="ECO:0000313" key="3">
    <source>
        <dbReference type="EMBL" id="RKN81926.1"/>
    </source>
</evidence>
<dbReference type="NCBIfam" id="TIGR00254">
    <property type="entry name" value="GGDEF"/>
    <property type="match status" value="1"/>
</dbReference>
<dbReference type="CDD" id="cd01949">
    <property type="entry name" value="GGDEF"/>
    <property type="match status" value="1"/>
</dbReference>
<reference evidence="3 4" key="1">
    <citation type="journal article" date="2007" name="Int. J. Syst. Evol. Microbiol.">
        <title>Paenibacillus ginsengarvi sp. nov., isolated from soil from ginseng cultivation.</title>
        <authorList>
            <person name="Yoon M.H."/>
            <person name="Ten L.N."/>
            <person name="Im W.T."/>
        </authorList>
    </citation>
    <scope>NUCLEOTIDE SEQUENCE [LARGE SCALE GENOMIC DNA]</scope>
    <source>
        <strain evidence="3 4">KCTC 13059</strain>
    </source>
</reference>
<dbReference type="SMART" id="SM00267">
    <property type="entry name" value="GGDEF"/>
    <property type="match status" value="1"/>
</dbReference>
<dbReference type="PANTHER" id="PTHR45138:SF9">
    <property type="entry name" value="DIGUANYLATE CYCLASE DGCM-RELATED"/>
    <property type="match status" value="1"/>
</dbReference>
<dbReference type="InterPro" id="IPR050469">
    <property type="entry name" value="Diguanylate_Cyclase"/>
</dbReference>
<keyword evidence="1" id="KW-0812">Transmembrane</keyword>
<accession>A0A3B0CFL6</accession>
<sequence>MPRGQSMLTPRNTTRCPKRKISLATLLSGLAALSVILTITIQLIASYQSKKRALFDTTLTLNHSNAMKMSLTMDSLFKSMRSSLQYTAGIMADNRLMNEASRYEYLELMRKSSNYFNSIVAVDETGIVRTTAPQTVGTTGTPLTTDASKEALSLRKSYTSKPYISASGRLIMFMSEPLFDKDGLYRGMIAGTIYLQENNIIHTIFGSNNMDELGTYFFVVSSDGSLLYHPDKSRIGENVSRNQVVGKTMQGLNGSEQVVSTRGVALLAGYSTVQENNWGIVVVSPIEKVYEQLNRDTRLMLIYMLPPFLLLMLSAIWLARKLARPFVSLADLVSKIGKEKVDLPVPQSHWNREADLLTRTIMLAVADIQKRADQLTQAAVTDPLTGLMNRRTMEDAMNGWIAEQAPFSIIVTDLDKFKSINDTYGHQAGDEVLKHLAAIMKQLVPVVDICCRYGGEEFVILLAGTTVTDAFIVAERIRLTMEKSHEPLGKPVTLSLGIAHYPSHALSAESLFLQADQALYEAKKRGRNQTVIARSYEVSAELNQTESRG</sequence>
<dbReference type="InterPro" id="IPR029787">
    <property type="entry name" value="Nucleotide_cyclase"/>
</dbReference>
<feature type="transmembrane region" description="Helical" evidence="1">
    <location>
        <begin position="21"/>
        <end position="45"/>
    </location>
</feature>
<dbReference type="FunFam" id="3.30.70.270:FF:000001">
    <property type="entry name" value="Diguanylate cyclase domain protein"/>
    <property type="match status" value="1"/>
</dbReference>
<organism evidence="3 4">
    <name type="scientific">Paenibacillus ginsengarvi</name>
    <dbReference type="NCBI Taxonomy" id="400777"/>
    <lineage>
        <taxon>Bacteria</taxon>
        <taxon>Bacillati</taxon>
        <taxon>Bacillota</taxon>
        <taxon>Bacilli</taxon>
        <taxon>Bacillales</taxon>
        <taxon>Paenibacillaceae</taxon>
        <taxon>Paenibacillus</taxon>
    </lineage>
</organism>
<keyword evidence="1" id="KW-0472">Membrane</keyword>
<dbReference type="InterPro" id="IPR043128">
    <property type="entry name" value="Rev_trsase/Diguanyl_cyclase"/>
</dbReference>
<protein>
    <submittedName>
        <fullName evidence="3">GGDEF domain-containing protein</fullName>
    </submittedName>
</protein>
<dbReference type="PROSITE" id="PS50887">
    <property type="entry name" value="GGDEF"/>
    <property type="match status" value="1"/>
</dbReference>
<keyword evidence="4" id="KW-1185">Reference proteome</keyword>
<name>A0A3B0CFL6_9BACL</name>
<dbReference type="Pfam" id="PF00990">
    <property type="entry name" value="GGDEF"/>
    <property type="match status" value="1"/>
</dbReference>
<dbReference type="InterPro" id="IPR029151">
    <property type="entry name" value="Sensor-like_sf"/>
</dbReference>
<dbReference type="Gene3D" id="3.30.450.20">
    <property type="entry name" value="PAS domain"/>
    <property type="match status" value="1"/>
</dbReference>
<dbReference type="SUPFAM" id="SSF103190">
    <property type="entry name" value="Sensory domain-like"/>
    <property type="match status" value="2"/>
</dbReference>
<dbReference type="CDD" id="cd18773">
    <property type="entry name" value="PDC1_HK_sensor"/>
    <property type="match status" value="1"/>
</dbReference>
<dbReference type="EMBL" id="RBAH01000013">
    <property type="protein sequence ID" value="RKN81926.1"/>
    <property type="molecule type" value="Genomic_DNA"/>
</dbReference>
<dbReference type="AlphaFoldDB" id="A0A3B0CFL6"/>
<dbReference type="OrthoDB" id="9759607at2"/>
<evidence type="ECO:0000256" key="1">
    <source>
        <dbReference type="SAM" id="Phobius"/>
    </source>
</evidence>